<dbReference type="Proteomes" id="UP001628179">
    <property type="component" value="Unassembled WGS sequence"/>
</dbReference>
<organism evidence="3 4">
    <name type="scientific">Madurella fahalii</name>
    <dbReference type="NCBI Taxonomy" id="1157608"/>
    <lineage>
        <taxon>Eukaryota</taxon>
        <taxon>Fungi</taxon>
        <taxon>Dikarya</taxon>
        <taxon>Ascomycota</taxon>
        <taxon>Pezizomycotina</taxon>
        <taxon>Sordariomycetes</taxon>
        <taxon>Sordariomycetidae</taxon>
        <taxon>Sordariales</taxon>
        <taxon>Sordariales incertae sedis</taxon>
        <taxon>Madurella</taxon>
    </lineage>
</organism>
<evidence type="ECO:0000313" key="4">
    <source>
        <dbReference type="Proteomes" id="UP001628179"/>
    </source>
</evidence>
<feature type="domain" description="SET" evidence="2">
    <location>
        <begin position="199"/>
        <end position="365"/>
    </location>
</feature>
<evidence type="ECO:0000313" key="3">
    <source>
        <dbReference type="EMBL" id="GAB1316967.1"/>
    </source>
</evidence>
<dbReference type="RefSeq" id="XP_070918698.1">
    <property type="nucleotide sequence ID" value="XM_071062597.1"/>
</dbReference>
<reference evidence="3 4" key="1">
    <citation type="submission" date="2024-09" db="EMBL/GenBank/DDBJ databases">
        <title>Itraconazole resistance in Madurella fahalii resulting from another homologue of gene encoding cytochrome P450 14-alpha sterol demethylase (CYP51).</title>
        <authorList>
            <person name="Yoshioka I."/>
            <person name="Fahal A.H."/>
            <person name="Kaneko S."/>
            <person name="Yaguchi T."/>
        </authorList>
    </citation>
    <scope>NUCLEOTIDE SEQUENCE [LARGE SCALE GENOMIC DNA]</scope>
    <source>
        <strain evidence="3 4">IFM 68171</strain>
    </source>
</reference>
<dbReference type="GeneID" id="98177920"/>
<feature type="region of interest" description="Disordered" evidence="1">
    <location>
        <begin position="171"/>
        <end position="199"/>
    </location>
</feature>
<comment type="caution">
    <text evidence="3">The sequence shown here is derived from an EMBL/GenBank/DDBJ whole genome shotgun (WGS) entry which is preliminary data.</text>
</comment>
<dbReference type="InterPro" id="IPR046341">
    <property type="entry name" value="SET_dom_sf"/>
</dbReference>
<feature type="region of interest" description="Disordered" evidence="1">
    <location>
        <begin position="72"/>
        <end position="129"/>
    </location>
</feature>
<dbReference type="EMBL" id="BAAFSV010000004">
    <property type="protein sequence ID" value="GAB1316967.1"/>
    <property type="molecule type" value="Genomic_DNA"/>
</dbReference>
<dbReference type="SMART" id="SM00317">
    <property type="entry name" value="SET"/>
    <property type="match status" value="1"/>
</dbReference>
<feature type="compositionally biased region" description="Pro residues" evidence="1">
    <location>
        <begin position="85"/>
        <end position="106"/>
    </location>
</feature>
<dbReference type="Gene3D" id="2.170.270.10">
    <property type="entry name" value="SET domain"/>
    <property type="match status" value="1"/>
</dbReference>
<dbReference type="InterPro" id="IPR053185">
    <property type="entry name" value="SET_domain_protein"/>
</dbReference>
<dbReference type="InterPro" id="IPR001214">
    <property type="entry name" value="SET_dom"/>
</dbReference>
<accession>A0ABQ0GGU6</accession>
<proteinExistence type="predicted"/>
<dbReference type="CDD" id="cd20071">
    <property type="entry name" value="SET_SMYD"/>
    <property type="match status" value="1"/>
</dbReference>
<gene>
    <name evidence="3" type="primary">SET5_1</name>
    <name evidence="3" type="ORF">MFIFM68171_07177</name>
</gene>
<evidence type="ECO:0000259" key="2">
    <source>
        <dbReference type="PROSITE" id="PS50280"/>
    </source>
</evidence>
<dbReference type="Pfam" id="PF00856">
    <property type="entry name" value="SET"/>
    <property type="match status" value="1"/>
</dbReference>
<sequence length="521" mass="56688">MVLPSGLTLGVLSSSLPMRPPQGTCHALEVHRYSAICPAYSYPFLQTENGPTELGHLPDPIWAYVLMERRDRQPQLSPSVQDMPTPSPPTPPSDTPSDTPSPPPADPNAGGVPRRADERASPWSKSPTCRRAGSAEYCAFAHAAFNDRLGIALITTRPTILLLGSQPPLNAAHRPADFEDGGADADSNPTPPPPPRHHPPYHYYTSTPIPGKGLGLVAARPIRAGTRVMNALPAVLVDDGAWKGMRRGDLGVLVGEAVRGLSEVQRGRFMELAGPTAGGGGGEGEGGKKFGILATNAFRVTVKVVGDGEGGGKGREFHGVFPEVSRLNHDCAPNLGYYFDSATLSQRVYAVRDILPGEELTVSYVDVIQPSSVRQARLNSGWSFNCTCPRCTLEPHLLSESDDRVAHMQQLRRELDDYSTAATPEKAELLVTLYELEGLQVRIYEAYYRAALEWNGVGDAARAARYARLCLDKGLLLRGEDRPFVESMRDLLRDPKRHWSWRFRVKGKSGDESEGRESGTN</sequence>
<dbReference type="PANTHER" id="PTHR47332:SF6">
    <property type="entry name" value="SET DOMAIN-CONTAINING PROTEIN"/>
    <property type="match status" value="1"/>
</dbReference>
<name>A0ABQ0GGU6_9PEZI</name>
<protein>
    <submittedName>
        <fullName evidence="3">SET domain-containing protein 5</fullName>
    </submittedName>
</protein>
<keyword evidence="4" id="KW-1185">Reference proteome</keyword>
<evidence type="ECO:0000256" key="1">
    <source>
        <dbReference type="SAM" id="MobiDB-lite"/>
    </source>
</evidence>
<dbReference type="SUPFAM" id="SSF82199">
    <property type="entry name" value="SET domain"/>
    <property type="match status" value="1"/>
</dbReference>
<dbReference type="PROSITE" id="PS50280">
    <property type="entry name" value="SET"/>
    <property type="match status" value="1"/>
</dbReference>
<dbReference type="PANTHER" id="PTHR47332">
    <property type="entry name" value="SET DOMAIN-CONTAINING PROTEIN 5"/>
    <property type="match status" value="1"/>
</dbReference>